<name>A0A2V1D9Y1_9PLEO</name>
<dbReference type="InterPro" id="IPR050173">
    <property type="entry name" value="ABC_transporter_C-like"/>
</dbReference>
<proteinExistence type="predicted"/>
<feature type="transmembrane region" description="Helical" evidence="8">
    <location>
        <begin position="1036"/>
        <end position="1056"/>
    </location>
</feature>
<comment type="subcellular location">
    <subcellularLocation>
        <location evidence="1">Membrane</location>
        <topology evidence="1">Multi-pass membrane protein</topology>
    </subcellularLocation>
</comment>
<feature type="transmembrane region" description="Helical" evidence="8">
    <location>
        <begin position="812"/>
        <end position="836"/>
    </location>
</feature>
<dbReference type="STRING" id="97972.A0A2V1D9Y1"/>
<dbReference type="InterPro" id="IPR036640">
    <property type="entry name" value="ABC1_TM_sf"/>
</dbReference>
<dbReference type="PANTHER" id="PTHR24223:SF345">
    <property type="entry name" value="ABC MULTIDRUG TRANSPORTER (EUROFUNG)"/>
    <property type="match status" value="1"/>
</dbReference>
<dbReference type="InterPro" id="IPR003439">
    <property type="entry name" value="ABC_transporter-like_ATP-bd"/>
</dbReference>
<dbReference type="PANTHER" id="PTHR24223">
    <property type="entry name" value="ATP-BINDING CASSETTE SUB-FAMILY C"/>
    <property type="match status" value="1"/>
</dbReference>
<feature type="transmembrane region" description="Helical" evidence="8">
    <location>
        <begin position="1062"/>
        <end position="1083"/>
    </location>
</feature>
<dbReference type="Pfam" id="PF00005">
    <property type="entry name" value="ABC_tran"/>
    <property type="match status" value="2"/>
</dbReference>
<keyword evidence="11" id="KW-0378">Hydrolase</keyword>
<feature type="transmembrane region" description="Helical" evidence="8">
    <location>
        <begin position="29"/>
        <end position="48"/>
    </location>
</feature>
<feature type="transmembrane region" description="Helical" evidence="8">
    <location>
        <begin position="949"/>
        <end position="969"/>
    </location>
</feature>
<feature type="transmembrane region" description="Helical" evidence="8">
    <location>
        <begin position="848"/>
        <end position="874"/>
    </location>
</feature>
<keyword evidence="6 8" id="KW-1133">Transmembrane helix</keyword>
<feature type="transmembrane region" description="Helical" evidence="8">
    <location>
        <begin position="235"/>
        <end position="255"/>
    </location>
</feature>
<protein>
    <submittedName>
        <fullName evidence="11">P-loop containing nucleoside triphosphate hydrolase protein</fullName>
    </submittedName>
</protein>
<evidence type="ECO:0000256" key="7">
    <source>
        <dbReference type="ARBA" id="ARBA00023136"/>
    </source>
</evidence>
<keyword evidence="2" id="KW-0813">Transport</keyword>
<dbReference type="SUPFAM" id="SSF90123">
    <property type="entry name" value="ABC transporter transmembrane region"/>
    <property type="match status" value="2"/>
</dbReference>
<feature type="domain" description="ABC transporter" evidence="9">
    <location>
        <begin position="507"/>
        <end position="737"/>
    </location>
</feature>
<evidence type="ECO:0000259" key="9">
    <source>
        <dbReference type="PROSITE" id="PS50893"/>
    </source>
</evidence>
<dbReference type="SUPFAM" id="SSF52540">
    <property type="entry name" value="P-loop containing nucleoside triphosphate hydrolases"/>
    <property type="match status" value="2"/>
</dbReference>
<feature type="domain" description="ABC transmembrane type-1" evidence="10">
    <location>
        <begin position="201"/>
        <end position="470"/>
    </location>
</feature>
<dbReference type="Gene3D" id="1.20.1560.10">
    <property type="entry name" value="ABC transporter type 1, transmembrane domain"/>
    <property type="match status" value="2"/>
</dbReference>
<keyword evidence="7 8" id="KW-0472">Membrane</keyword>
<evidence type="ECO:0000256" key="1">
    <source>
        <dbReference type="ARBA" id="ARBA00004141"/>
    </source>
</evidence>
<organism evidence="11 12">
    <name type="scientific">Periconia macrospinosa</name>
    <dbReference type="NCBI Taxonomy" id="97972"/>
    <lineage>
        <taxon>Eukaryota</taxon>
        <taxon>Fungi</taxon>
        <taxon>Dikarya</taxon>
        <taxon>Ascomycota</taxon>
        <taxon>Pezizomycotina</taxon>
        <taxon>Dothideomycetes</taxon>
        <taxon>Pleosporomycetidae</taxon>
        <taxon>Pleosporales</taxon>
        <taxon>Massarineae</taxon>
        <taxon>Periconiaceae</taxon>
        <taxon>Periconia</taxon>
    </lineage>
</organism>
<dbReference type="SMART" id="SM00382">
    <property type="entry name" value="AAA"/>
    <property type="match status" value="2"/>
</dbReference>
<dbReference type="InterPro" id="IPR044726">
    <property type="entry name" value="ABCC_6TM_D2"/>
</dbReference>
<dbReference type="Pfam" id="PF00664">
    <property type="entry name" value="ABC_membrane"/>
    <property type="match status" value="1"/>
</dbReference>
<evidence type="ECO:0000256" key="6">
    <source>
        <dbReference type="ARBA" id="ARBA00022989"/>
    </source>
</evidence>
<evidence type="ECO:0000313" key="11">
    <source>
        <dbReference type="EMBL" id="PVH93994.1"/>
    </source>
</evidence>
<dbReference type="GO" id="GO:0016020">
    <property type="term" value="C:membrane"/>
    <property type="evidence" value="ECO:0007669"/>
    <property type="project" value="UniProtKB-SubCell"/>
</dbReference>
<keyword evidence="5" id="KW-0067">ATP-binding</keyword>
<feature type="transmembrane region" description="Helical" evidence="8">
    <location>
        <begin position="333"/>
        <end position="351"/>
    </location>
</feature>
<dbReference type="GO" id="GO:0005524">
    <property type="term" value="F:ATP binding"/>
    <property type="evidence" value="ECO:0007669"/>
    <property type="project" value="UniProtKB-KW"/>
</dbReference>
<dbReference type="InterPro" id="IPR027417">
    <property type="entry name" value="P-loop_NTPase"/>
</dbReference>
<dbReference type="PROSITE" id="PS50893">
    <property type="entry name" value="ABC_TRANSPORTER_2"/>
    <property type="match status" value="2"/>
</dbReference>
<dbReference type="CDD" id="cd18580">
    <property type="entry name" value="ABC_6TM_ABCC_D2"/>
    <property type="match status" value="1"/>
</dbReference>
<feature type="transmembrane region" description="Helical" evidence="8">
    <location>
        <begin position="193"/>
        <end position="214"/>
    </location>
</feature>
<dbReference type="PROSITE" id="PS50929">
    <property type="entry name" value="ABC_TM1F"/>
    <property type="match status" value="2"/>
</dbReference>
<dbReference type="Proteomes" id="UP000244855">
    <property type="component" value="Unassembled WGS sequence"/>
</dbReference>
<gene>
    <name evidence="11" type="ORF">DM02DRAFT_694343</name>
</gene>
<evidence type="ECO:0000256" key="8">
    <source>
        <dbReference type="SAM" id="Phobius"/>
    </source>
</evidence>
<feature type="transmembrane region" description="Helical" evidence="8">
    <location>
        <begin position="60"/>
        <end position="79"/>
    </location>
</feature>
<keyword evidence="4" id="KW-0547">Nucleotide-binding</keyword>
<evidence type="ECO:0000313" key="12">
    <source>
        <dbReference type="Proteomes" id="UP000244855"/>
    </source>
</evidence>
<keyword evidence="3 8" id="KW-0812">Transmembrane</keyword>
<dbReference type="EMBL" id="KZ805556">
    <property type="protein sequence ID" value="PVH93994.1"/>
    <property type="molecule type" value="Genomic_DNA"/>
</dbReference>
<feature type="transmembrane region" description="Helical" evidence="8">
    <location>
        <begin position="922"/>
        <end position="943"/>
    </location>
</feature>
<evidence type="ECO:0000256" key="2">
    <source>
        <dbReference type="ARBA" id="ARBA00022448"/>
    </source>
</evidence>
<dbReference type="OrthoDB" id="6500128at2759"/>
<dbReference type="Gene3D" id="3.40.50.300">
    <property type="entry name" value="P-loop containing nucleotide triphosphate hydrolases"/>
    <property type="match status" value="2"/>
</dbReference>
<accession>A0A2V1D9Y1</accession>
<evidence type="ECO:0000256" key="3">
    <source>
        <dbReference type="ARBA" id="ARBA00022692"/>
    </source>
</evidence>
<evidence type="ECO:0000259" key="10">
    <source>
        <dbReference type="PROSITE" id="PS50929"/>
    </source>
</evidence>
<feature type="transmembrane region" description="Helical" evidence="8">
    <location>
        <begin position="91"/>
        <end position="107"/>
    </location>
</feature>
<dbReference type="GO" id="GO:0016887">
    <property type="term" value="F:ATP hydrolysis activity"/>
    <property type="evidence" value="ECO:0007669"/>
    <property type="project" value="InterPro"/>
</dbReference>
<evidence type="ECO:0000256" key="5">
    <source>
        <dbReference type="ARBA" id="ARBA00022840"/>
    </source>
</evidence>
<reference evidence="11 12" key="1">
    <citation type="journal article" date="2018" name="Sci. Rep.">
        <title>Comparative genomics provides insights into the lifestyle and reveals functional heterogeneity of dark septate endophytic fungi.</title>
        <authorList>
            <person name="Knapp D.G."/>
            <person name="Nemeth J.B."/>
            <person name="Barry K."/>
            <person name="Hainaut M."/>
            <person name="Henrissat B."/>
            <person name="Johnson J."/>
            <person name="Kuo A."/>
            <person name="Lim J.H.P."/>
            <person name="Lipzen A."/>
            <person name="Nolan M."/>
            <person name="Ohm R.A."/>
            <person name="Tamas L."/>
            <person name="Grigoriev I.V."/>
            <person name="Spatafora J.W."/>
            <person name="Nagy L.G."/>
            <person name="Kovacs G.M."/>
        </authorList>
    </citation>
    <scope>NUCLEOTIDE SEQUENCE [LARGE SCALE GENOMIC DNA]</scope>
    <source>
        <strain evidence="11 12">DSE2036</strain>
    </source>
</reference>
<dbReference type="InterPro" id="IPR017871">
    <property type="entry name" value="ABC_transporter-like_CS"/>
</dbReference>
<dbReference type="GO" id="GO:0140359">
    <property type="term" value="F:ABC-type transporter activity"/>
    <property type="evidence" value="ECO:0007669"/>
    <property type="project" value="InterPro"/>
</dbReference>
<evidence type="ECO:0000256" key="4">
    <source>
        <dbReference type="ARBA" id="ARBA00022741"/>
    </source>
</evidence>
<sequence>MATGVQIGLQASLVGLVSSFETHLQSFWLAAHALTLLLVLMEASVSYLEQSRSLQPSIVLQLVFLLSSCVDVILLRSIWPYRSNTLQHAYWSVHVAVLVLKVLALLLETFVKGALDPACRRQRSPEDFSGLFGLATFAWLNPLLFTGYKKCLVASDLYPLPSPLTADRLLPRNSAASQKWSTTIMASSLPAQAIVTMIPRALVSAFSFAQVFLLQAVLRHLQHMDEQTSSSVSHLLVLATFLVYAGMALSSAWYWRANEKMLLMGRSLLMGILYSQTMMGSVANTTDTEVVTLVGTELERIRQGFERLHDLWCCPIEVTVAVWLLFRQLGPSAVAPIAAVVFVALCTAAIGKAIPKSQRAWLTARQERVSFTAEAVKSLEALQIANLPRAVQTLLRNMRNRDISMGQRFRLQQLSIIILAYVPTHVSPVLAFAFTTATIDVTTLFSSIALIMLLSKPLETLIQTFPPFLTSLACFGRIRKYLSKGRRENTRPMQVAARDHSRAGIAIEMNGCSFGWSPERPVLRDVNALIPIHSFTVVSGPTGSGKSTLCKALIGEVPIASGYLQLLGTTSDPVGFCDQQPFLLNTTIQRNITGLLPFDRQTYQKVLEVVMLVDDLQQMECGDHTEVGSHGSNLSGGQKQRIALARALYARPSLYVLDDVFIGLDATMAQRIFDNALGPMGWIKSHGGTVIFASNDLNIESADYNMILDCNGGCRIEEHCRFDYETTPTKGGPVESISVATARATALLANAEDHSTCSNTESFTEASHEGDIEKASPTVFANADGALDETTVQFESNSRHYKYYLKASGGMAFLLFACLASFYAFFFNMSTVWISFWTSDRFHQPRSVYLGAYGLLQALTLIFQYASMSILFLFNIRTSGRIIHSDALEALAKAPLRLRASMDHGKMTALFSQDINLIDGELPAGVLNTVISSCIAVGLLAVLALSSPYILVTVPFLIVVLLIIQRLYLRTARRLRILELETKEPIYAHFLEALRGCVYVRAFCWEQHLVRTNNILIDTSARAAYLLQMVRHWLEFVLDMMITALATLLVALAFHLHSNAAVSGASLISVLGMAQVLNTVILLDSAWPARASIVIEGINASYPGRETNSATAPPALRNFSLNVDPACKVAIVGRSGSGKSSIMRLLLRILDQESGSIHIGDVPLNEIDPELLRERIIALPQETVLLPGASIKLNMDPYNESAHEECLEVLRLVGLSRLVPEDGTDLDAILSSESLSQGEFQLFSLARCVLRRRQRRRHTAAAPSSAVPETMAEQGEAAEKGQEGGILLLDELCSAVDQKTYQDMWKIVWDEFHNYTVLAIVHRLEETDLERFDRVLFMNHGVVERFGRPQSMVGSELW</sequence>
<dbReference type="PROSITE" id="PS00211">
    <property type="entry name" value="ABC_TRANSPORTER_1"/>
    <property type="match status" value="2"/>
</dbReference>
<dbReference type="InterPro" id="IPR011527">
    <property type="entry name" value="ABC1_TM_dom"/>
</dbReference>
<feature type="domain" description="ABC transmembrane type-1" evidence="10">
    <location>
        <begin position="814"/>
        <end position="1077"/>
    </location>
</feature>
<keyword evidence="12" id="KW-1185">Reference proteome</keyword>
<feature type="domain" description="ABC transporter" evidence="9">
    <location>
        <begin position="1093"/>
        <end position="1357"/>
    </location>
</feature>
<dbReference type="InterPro" id="IPR003593">
    <property type="entry name" value="AAA+_ATPase"/>
</dbReference>